<dbReference type="GeneID" id="62878061"/>
<keyword evidence="4" id="KW-1185">Reference proteome</keyword>
<comment type="similarity">
    <text evidence="1">Belongs to the universal stress protein A family.</text>
</comment>
<dbReference type="PANTHER" id="PTHR46268">
    <property type="entry name" value="STRESS RESPONSE PROTEIN NHAX"/>
    <property type="match status" value="1"/>
</dbReference>
<sequence>MSVDTISVAVTESDDRTPLIDAIRDIAVPTGATVVLARVYTKSEFEDTLAELDFDAQPVPDDVARRSESVRELVTALEAVDVPHEVRGAVGEVGSEFVSLADAADADLVFIQGRSRSPTGKALFGSTAQTVLLNATCPVTFVQE</sequence>
<evidence type="ECO:0000256" key="1">
    <source>
        <dbReference type="ARBA" id="ARBA00008791"/>
    </source>
</evidence>
<evidence type="ECO:0000313" key="3">
    <source>
        <dbReference type="EMBL" id="QRV17681.1"/>
    </source>
</evidence>
<evidence type="ECO:0000259" key="2">
    <source>
        <dbReference type="Pfam" id="PF00582"/>
    </source>
</evidence>
<protein>
    <submittedName>
        <fullName evidence="3">Universal stress protein</fullName>
    </submittedName>
</protein>
<proteinExistence type="inferred from homology"/>
<dbReference type="OrthoDB" id="271068at2157"/>
<gene>
    <name evidence="3" type="ORF">JMJ58_23015</name>
</gene>
<reference evidence="3 4" key="1">
    <citation type="submission" date="2021-01" db="EMBL/GenBank/DDBJ databases">
        <title>Genome Sequence and Methylation Pattern of Haloterrigena salifodinae BOL5-1, An Extremely Halophilic Archaeon from a Bolivian Salt Mine.</title>
        <authorList>
            <person name="DasSarma P."/>
            <person name="Anton B.P."/>
            <person name="DasSarma S.L."/>
            <person name="von Ehrenheim H.A.L."/>
            <person name="Martinez F.L."/>
            <person name="Guzman D."/>
            <person name="Roberts R.J."/>
            <person name="DasSarma S."/>
        </authorList>
    </citation>
    <scope>NUCLEOTIDE SEQUENCE [LARGE SCALE GENOMIC DNA]</scope>
    <source>
        <strain evidence="3 4">BOL5-1</strain>
        <plasmid evidence="3 4">pHTS220</plasmid>
    </source>
</reference>
<dbReference type="InterPro" id="IPR014729">
    <property type="entry name" value="Rossmann-like_a/b/a_fold"/>
</dbReference>
<name>A0A8T8E8G2_9EURY</name>
<dbReference type="SUPFAM" id="SSF52402">
    <property type="entry name" value="Adenine nucleotide alpha hydrolases-like"/>
    <property type="match status" value="1"/>
</dbReference>
<dbReference type="PANTHER" id="PTHR46268:SF6">
    <property type="entry name" value="UNIVERSAL STRESS PROTEIN UP12"/>
    <property type="match status" value="1"/>
</dbReference>
<dbReference type="Proteomes" id="UP000637819">
    <property type="component" value="Plasmid pHTS220"/>
</dbReference>
<dbReference type="InterPro" id="IPR006016">
    <property type="entry name" value="UspA"/>
</dbReference>
<accession>A0A8T8E8G2</accession>
<keyword evidence="3" id="KW-0614">Plasmid</keyword>
<geneLocation type="plasmid" evidence="3 4">
    <name>pHTS220</name>
</geneLocation>
<organism evidence="3 4">
    <name type="scientific">Haloterrigena salifodinae</name>
    <dbReference type="NCBI Taxonomy" id="2675099"/>
    <lineage>
        <taxon>Archaea</taxon>
        <taxon>Methanobacteriati</taxon>
        <taxon>Methanobacteriota</taxon>
        <taxon>Stenosarchaea group</taxon>
        <taxon>Halobacteria</taxon>
        <taxon>Halobacteriales</taxon>
        <taxon>Natrialbaceae</taxon>
        <taxon>Haloterrigena</taxon>
    </lineage>
</organism>
<dbReference type="AlphaFoldDB" id="A0A8T8E8G2"/>
<dbReference type="Pfam" id="PF00582">
    <property type="entry name" value="Usp"/>
    <property type="match status" value="1"/>
</dbReference>
<feature type="domain" description="UspA" evidence="2">
    <location>
        <begin position="4"/>
        <end position="142"/>
    </location>
</feature>
<dbReference type="EMBL" id="CP069191">
    <property type="protein sequence ID" value="QRV17681.1"/>
    <property type="molecule type" value="Genomic_DNA"/>
</dbReference>
<evidence type="ECO:0000313" key="4">
    <source>
        <dbReference type="Proteomes" id="UP000637819"/>
    </source>
</evidence>
<dbReference type="CDD" id="cd00293">
    <property type="entry name" value="USP-like"/>
    <property type="match status" value="1"/>
</dbReference>
<dbReference type="KEGG" id="hsal:JMJ58_23015"/>
<dbReference type="Gene3D" id="3.40.50.620">
    <property type="entry name" value="HUPs"/>
    <property type="match status" value="1"/>
</dbReference>
<dbReference type="RefSeq" id="WP_126664492.1">
    <property type="nucleotide sequence ID" value="NZ_CP069191.1"/>
</dbReference>